<dbReference type="Proteomes" id="UP001465976">
    <property type="component" value="Unassembled WGS sequence"/>
</dbReference>
<protein>
    <submittedName>
        <fullName evidence="1">Uncharacterized protein</fullName>
    </submittedName>
</protein>
<sequence length="109" mass="12024">LMGSAVKTLLVQMTPAMINDPQSVVSQITWKSTSTSTNSDDSGDLTEAEQQFKAIFEAWIAKPGHPNHPNVIEHIGVPAFEQIKHCVHFRARCFSKQVHGTDTLASDYT</sequence>
<name>A0ABR3EHK5_9AGAR</name>
<accession>A0ABR3EHK5</accession>
<evidence type="ECO:0000313" key="2">
    <source>
        <dbReference type="Proteomes" id="UP001465976"/>
    </source>
</evidence>
<dbReference type="EMBL" id="JBAHYK010006110">
    <property type="protein sequence ID" value="KAL0562355.1"/>
    <property type="molecule type" value="Genomic_DNA"/>
</dbReference>
<feature type="non-terminal residue" evidence="1">
    <location>
        <position position="109"/>
    </location>
</feature>
<keyword evidence="2" id="KW-1185">Reference proteome</keyword>
<proteinExistence type="predicted"/>
<comment type="caution">
    <text evidence="1">The sequence shown here is derived from an EMBL/GenBank/DDBJ whole genome shotgun (WGS) entry which is preliminary data.</text>
</comment>
<organism evidence="1 2">
    <name type="scientific">Marasmius crinis-equi</name>
    <dbReference type="NCBI Taxonomy" id="585013"/>
    <lineage>
        <taxon>Eukaryota</taxon>
        <taxon>Fungi</taxon>
        <taxon>Dikarya</taxon>
        <taxon>Basidiomycota</taxon>
        <taxon>Agaricomycotina</taxon>
        <taxon>Agaricomycetes</taxon>
        <taxon>Agaricomycetidae</taxon>
        <taxon>Agaricales</taxon>
        <taxon>Marasmiineae</taxon>
        <taxon>Marasmiaceae</taxon>
        <taxon>Marasmius</taxon>
    </lineage>
</organism>
<feature type="non-terminal residue" evidence="1">
    <location>
        <position position="1"/>
    </location>
</feature>
<gene>
    <name evidence="1" type="ORF">V5O48_019732</name>
</gene>
<reference evidence="1 2" key="1">
    <citation type="submission" date="2024-02" db="EMBL/GenBank/DDBJ databases">
        <title>A draft genome for the cacao thread blight pathogen Marasmius crinis-equi.</title>
        <authorList>
            <person name="Cohen S.P."/>
            <person name="Baruah I.K."/>
            <person name="Amoako-Attah I."/>
            <person name="Bukari Y."/>
            <person name="Meinhardt L.W."/>
            <person name="Bailey B.A."/>
        </authorList>
    </citation>
    <scope>NUCLEOTIDE SEQUENCE [LARGE SCALE GENOMIC DNA]</scope>
    <source>
        <strain evidence="1 2">GH-76</strain>
    </source>
</reference>
<evidence type="ECO:0000313" key="1">
    <source>
        <dbReference type="EMBL" id="KAL0562355.1"/>
    </source>
</evidence>